<keyword evidence="2" id="KW-1003">Cell membrane</keyword>
<dbReference type="AlphaFoldDB" id="A0A2M8ZA72"/>
<proteinExistence type="inferred from homology"/>
<comment type="subcellular location">
    <subcellularLocation>
        <location evidence="2">Cell membrane</location>
        <topology evidence="2">Peripheral membrane protein</topology>
        <orientation evidence="2">Cytoplasmic side</orientation>
    </subcellularLocation>
</comment>
<accession>A0A2M8ZA72</accession>
<organism evidence="3 4">
    <name type="scientific">[Clostridium] celerecrescens 18A</name>
    <dbReference type="NCBI Taxonomy" id="1286362"/>
    <lineage>
        <taxon>Bacteria</taxon>
        <taxon>Bacillati</taxon>
        <taxon>Bacillota</taxon>
        <taxon>Clostridia</taxon>
        <taxon>Lachnospirales</taxon>
        <taxon>Lachnospiraceae</taxon>
        <taxon>Lacrimispora</taxon>
    </lineage>
</organism>
<sequence>MIKKVMILLIRGYQKFLSPLKIRTHCIYTPTCSQYAIEALTKYGVLKGTFLACKRILRCNPFAKGGYDPVP</sequence>
<evidence type="ECO:0000256" key="1">
    <source>
        <dbReference type="ARBA" id="ARBA00023136"/>
    </source>
</evidence>
<evidence type="ECO:0000313" key="4">
    <source>
        <dbReference type="Proteomes" id="UP000231092"/>
    </source>
</evidence>
<comment type="caution">
    <text evidence="3">The sequence shown here is derived from an EMBL/GenBank/DDBJ whole genome shotgun (WGS) entry which is preliminary data.</text>
</comment>
<dbReference type="OrthoDB" id="9801753at2"/>
<reference evidence="3 4" key="1">
    <citation type="submission" date="2017-11" db="EMBL/GenBank/DDBJ databases">
        <title>Understudied soil microbes with underappreciated capabilities: Untangling the Clostridium saccharolyticum group.</title>
        <authorList>
            <person name="Leschine S."/>
        </authorList>
    </citation>
    <scope>NUCLEOTIDE SEQUENCE [LARGE SCALE GENOMIC DNA]</scope>
    <source>
        <strain evidence="3 4">18A</strain>
    </source>
</reference>
<comment type="function">
    <text evidence="2">Could be involved in insertion of integral membrane proteins into the membrane.</text>
</comment>
<dbReference type="InterPro" id="IPR002696">
    <property type="entry name" value="Membr_insert_effic_factor_YidD"/>
</dbReference>
<gene>
    <name evidence="3" type="ORF">H171_3940</name>
</gene>
<dbReference type="PANTHER" id="PTHR33383">
    <property type="entry name" value="MEMBRANE PROTEIN INSERTION EFFICIENCY FACTOR-RELATED"/>
    <property type="match status" value="1"/>
</dbReference>
<dbReference type="RefSeq" id="WP_100306603.1">
    <property type="nucleotide sequence ID" value="NZ_PGET01000001.1"/>
</dbReference>
<dbReference type="PANTHER" id="PTHR33383:SF1">
    <property type="entry name" value="MEMBRANE PROTEIN INSERTION EFFICIENCY FACTOR-RELATED"/>
    <property type="match status" value="1"/>
</dbReference>
<evidence type="ECO:0000313" key="3">
    <source>
        <dbReference type="EMBL" id="PJJ30340.1"/>
    </source>
</evidence>
<evidence type="ECO:0000256" key="2">
    <source>
        <dbReference type="HAMAP-Rule" id="MF_00386"/>
    </source>
</evidence>
<dbReference type="NCBIfam" id="TIGR00278">
    <property type="entry name" value="membrane protein insertion efficiency factor YidD"/>
    <property type="match status" value="1"/>
</dbReference>
<dbReference type="EMBL" id="PGET01000001">
    <property type="protein sequence ID" value="PJJ30340.1"/>
    <property type="molecule type" value="Genomic_DNA"/>
</dbReference>
<comment type="similarity">
    <text evidence="2">Belongs to the UPF0161 family.</text>
</comment>
<dbReference type="Proteomes" id="UP000231092">
    <property type="component" value="Unassembled WGS sequence"/>
</dbReference>
<keyword evidence="1 2" id="KW-0472">Membrane</keyword>
<dbReference type="HAMAP" id="MF_00386">
    <property type="entry name" value="UPF0161_YidD"/>
    <property type="match status" value="1"/>
</dbReference>
<protein>
    <recommendedName>
        <fullName evidence="2">Putative membrane protein insertion efficiency factor</fullName>
    </recommendedName>
</protein>
<dbReference type="GO" id="GO:0005886">
    <property type="term" value="C:plasma membrane"/>
    <property type="evidence" value="ECO:0007669"/>
    <property type="project" value="UniProtKB-SubCell"/>
</dbReference>
<dbReference type="Pfam" id="PF01809">
    <property type="entry name" value="YidD"/>
    <property type="match status" value="1"/>
</dbReference>
<name>A0A2M8ZA72_9FIRM</name>
<dbReference type="SMART" id="SM01234">
    <property type="entry name" value="Haemolytic"/>
    <property type="match status" value="1"/>
</dbReference>